<sequence length="271" mass="30484">MRRVSYFVPHLHSMTELTFGITFVRHGETQYNKDGVLQGQTIDSDLSEIGLQQAEAAGRYLKDVKFHNVFVSSMLRARQTAEMILKHNSSCSGLPMTCDPLLKEVNFGIAEGGRMQDMKDMAKAAGQSFPGYTPPEGETQEQVKERFKKFWEKMLQQIQSEHWLDRGEGESAVAVTPEASPVEGKADDGVKGVPVHVLVVGHGAYMWVAMHYFVEELHCPLPEGFDKTRMFSVSPNTGLCRFLLTLRKDKDTVHSSGIHCVFMHRADHIKK</sequence>
<dbReference type="AlphaFoldDB" id="A0AAV1PBH2"/>
<accession>A0AAV1PBH2</accession>
<dbReference type="Gene3D" id="3.40.50.1240">
    <property type="entry name" value="Phosphoglycerate mutase-like"/>
    <property type="match status" value="1"/>
</dbReference>
<dbReference type="SMART" id="SM00855">
    <property type="entry name" value="PGAM"/>
    <property type="match status" value="1"/>
</dbReference>
<name>A0AAV1PBH2_SCOSC</name>
<feature type="active site" description="Tele-phosphohistidine intermediate" evidence="2">
    <location>
        <position position="26"/>
    </location>
</feature>
<dbReference type="PANTHER" id="PTHR46517:SF3">
    <property type="entry name" value="FRUCTOSE-2,6-BISPHOSPHATASE TIGAR A-RELATED"/>
    <property type="match status" value="1"/>
</dbReference>
<keyword evidence="5" id="KW-1185">Reference proteome</keyword>
<dbReference type="CDD" id="cd07067">
    <property type="entry name" value="HP_PGM_like"/>
    <property type="match status" value="1"/>
</dbReference>
<evidence type="ECO:0000313" key="5">
    <source>
        <dbReference type="Proteomes" id="UP001314229"/>
    </source>
</evidence>
<dbReference type="Proteomes" id="UP001314229">
    <property type="component" value="Unassembled WGS sequence"/>
</dbReference>
<proteinExistence type="predicted"/>
<feature type="active site" description="Proton donor/acceptor" evidence="2">
    <location>
        <position position="104"/>
    </location>
</feature>
<organism evidence="4 5">
    <name type="scientific">Scomber scombrus</name>
    <name type="common">Atlantic mackerel</name>
    <name type="synonym">Scomber vernalis</name>
    <dbReference type="NCBI Taxonomy" id="13677"/>
    <lineage>
        <taxon>Eukaryota</taxon>
        <taxon>Metazoa</taxon>
        <taxon>Chordata</taxon>
        <taxon>Craniata</taxon>
        <taxon>Vertebrata</taxon>
        <taxon>Euteleostomi</taxon>
        <taxon>Actinopterygii</taxon>
        <taxon>Neopterygii</taxon>
        <taxon>Teleostei</taxon>
        <taxon>Neoteleostei</taxon>
        <taxon>Acanthomorphata</taxon>
        <taxon>Pelagiaria</taxon>
        <taxon>Scombriformes</taxon>
        <taxon>Scombridae</taxon>
        <taxon>Scomber</taxon>
    </lineage>
</organism>
<gene>
    <name evidence="4" type="ORF">FSCOSCO3_A007942</name>
</gene>
<dbReference type="PANTHER" id="PTHR46517">
    <property type="entry name" value="FRUCTOSE-2,6-BISPHOSPHATASE TIGAR"/>
    <property type="match status" value="1"/>
</dbReference>
<dbReference type="GO" id="GO:0043456">
    <property type="term" value="P:regulation of pentose-phosphate shunt"/>
    <property type="evidence" value="ECO:0007669"/>
    <property type="project" value="TreeGrafter"/>
</dbReference>
<dbReference type="Pfam" id="PF00300">
    <property type="entry name" value="His_Phos_1"/>
    <property type="match status" value="1"/>
</dbReference>
<comment type="caution">
    <text evidence="4">The sequence shown here is derived from an EMBL/GenBank/DDBJ whole genome shotgun (WGS) entry which is preliminary data.</text>
</comment>
<dbReference type="InterPro" id="IPR051695">
    <property type="entry name" value="Phosphoglycerate_Mutase"/>
</dbReference>
<dbReference type="GO" id="GO:0005829">
    <property type="term" value="C:cytosol"/>
    <property type="evidence" value="ECO:0007669"/>
    <property type="project" value="TreeGrafter"/>
</dbReference>
<dbReference type="GO" id="GO:0045820">
    <property type="term" value="P:negative regulation of glycolytic process"/>
    <property type="evidence" value="ECO:0007669"/>
    <property type="project" value="TreeGrafter"/>
</dbReference>
<dbReference type="SUPFAM" id="SSF53254">
    <property type="entry name" value="Phosphoglycerate mutase-like"/>
    <property type="match status" value="1"/>
</dbReference>
<keyword evidence="1" id="KW-0378">Hydrolase</keyword>
<evidence type="ECO:0000256" key="3">
    <source>
        <dbReference type="PIRSR" id="PIRSR613078-2"/>
    </source>
</evidence>
<protein>
    <submittedName>
        <fullName evidence="4">Probable fructose-2,6-bisphosphatase TIGAR A</fullName>
    </submittedName>
</protein>
<reference evidence="4 5" key="1">
    <citation type="submission" date="2024-01" db="EMBL/GenBank/DDBJ databases">
        <authorList>
            <person name="Alioto T."/>
            <person name="Alioto T."/>
            <person name="Gomez Garrido J."/>
        </authorList>
    </citation>
    <scope>NUCLEOTIDE SEQUENCE [LARGE SCALE GENOMIC DNA]</scope>
</reference>
<feature type="binding site" evidence="3">
    <location>
        <position position="76"/>
    </location>
    <ligand>
        <name>substrate</name>
    </ligand>
</feature>
<evidence type="ECO:0000256" key="1">
    <source>
        <dbReference type="ARBA" id="ARBA00022801"/>
    </source>
</evidence>
<dbReference type="InterPro" id="IPR029033">
    <property type="entry name" value="His_PPase_superfam"/>
</dbReference>
<dbReference type="EMBL" id="CAWUFR010000132">
    <property type="protein sequence ID" value="CAK6969216.1"/>
    <property type="molecule type" value="Genomic_DNA"/>
</dbReference>
<dbReference type="GO" id="GO:0004331">
    <property type="term" value="F:fructose-2,6-bisphosphate 2-phosphatase activity"/>
    <property type="evidence" value="ECO:0007669"/>
    <property type="project" value="TreeGrafter"/>
</dbReference>
<evidence type="ECO:0000256" key="2">
    <source>
        <dbReference type="PIRSR" id="PIRSR613078-1"/>
    </source>
</evidence>
<dbReference type="InterPro" id="IPR013078">
    <property type="entry name" value="His_Pase_superF_clade-1"/>
</dbReference>
<evidence type="ECO:0000313" key="4">
    <source>
        <dbReference type="EMBL" id="CAK6969216.1"/>
    </source>
</evidence>
<feature type="binding site" evidence="3">
    <location>
        <begin position="25"/>
        <end position="32"/>
    </location>
    <ligand>
        <name>substrate</name>
    </ligand>
</feature>